<sequence>MSYLRLPLYASGEKTVKAPIFVNDVSNAIYAAIREPMSVGETYEIYGPERYKLRELIEYCLRYMRRKSIITPLTPDVFVKAIANYTFHKSLYNIDRMQCAYVSDSFTPGLPTIRDLGIEPIKFSDAIGHMMASMRKSGRYVENPEDFLIPDPPKPVTQEYELSQNLSFP</sequence>
<evidence type="ECO:0000313" key="7">
    <source>
        <dbReference type="EMBL" id="CAF5179116.1"/>
    </source>
</evidence>
<evidence type="ECO:0000256" key="3">
    <source>
        <dbReference type="ARBA" id="ARBA00042000"/>
    </source>
</evidence>
<dbReference type="GO" id="GO:0044877">
    <property type="term" value="F:protein-containing complex binding"/>
    <property type="evidence" value="ECO:0007669"/>
    <property type="project" value="TreeGrafter"/>
</dbReference>
<feature type="region of interest" description="Disordered" evidence="6">
    <location>
        <begin position="148"/>
        <end position="169"/>
    </location>
</feature>
<gene>
    <name evidence="7" type="ORF">GIL414_LOCUS68704</name>
</gene>
<dbReference type="PANTHER" id="PTHR12126:SF11">
    <property type="entry name" value="NADH DEHYDROGENASE [UBIQUINONE] 1 ALPHA SUBCOMPLEX SUBUNIT 9, MITOCHONDRIAL"/>
    <property type="match status" value="1"/>
</dbReference>
<name>A0A8S3HE58_9BILA</name>
<dbReference type="Proteomes" id="UP000681720">
    <property type="component" value="Unassembled WGS sequence"/>
</dbReference>
<evidence type="ECO:0000256" key="1">
    <source>
        <dbReference type="ARBA" id="ARBA00038501"/>
    </source>
</evidence>
<comment type="subunit">
    <text evidence="5">Complex I is composed of 45 different subunits. This a component of the hydrophobic protein fraction. Interacts with BLOC1S1. Interacts with SLC2A4. Interacts with CLOCK. Interacts with RAB5IF.</text>
</comment>
<organism evidence="7 8">
    <name type="scientific">Rotaria magnacalcarata</name>
    <dbReference type="NCBI Taxonomy" id="392030"/>
    <lineage>
        <taxon>Eukaryota</taxon>
        <taxon>Metazoa</taxon>
        <taxon>Spiralia</taxon>
        <taxon>Gnathifera</taxon>
        <taxon>Rotifera</taxon>
        <taxon>Eurotatoria</taxon>
        <taxon>Bdelloidea</taxon>
        <taxon>Philodinida</taxon>
        <taxon>Philodinidae</taxon>
        <taxon>Rotaria</taxon>
    </lineage>
</organism>
<protein>
    <recommendedName>
        <fullName evidence="2">NADH dehydrogenase [ubiquinone] 1 alpha subcomplex subunit 9, mitochondrial</fullName>
    </recommendedName>
    <alternativeName>
        <fullName evidence="4">Complex I-39kD</fullName>
    </alternativeName>
    <alternativeName>
        <fullName evidence="3">NADH-ubiquinone oxidoreductase 39 kDa subunit</fullName>
    </alternativeName>
</protein>
<proteinExistence type="inferred from homology"/>
<evidence type="ECO:0000256" key="5">
    <source>
        <dbReference type="ARBA" id="ARBA00046455"/>
    </source>
</evidence>
<dbReference type="PANTHER" id="PTHR12126">
    <property type="entry name" value="NADH-UBIQUINONE OXIDOREDUCTASE 39 KDA SUBUNIT-RELATED"/>
    <property type="match status" value="1"/>
</dbReference>
<evidence type="ECO:0000256" key="4">
    <source>
        <dbReference type="ARBA" id="ARBA00043145"/>
    </source>
</evidence>
<evidence type="ECO:0000256" key="6">
    <source>
        <dbReference type="SAM" id="MobiDB-lite"/>
    </source>
</evidence>
<dbReference type="Gene3D" id="3.40.50.720">
    <property type="entry name" value="NAD(P)-binding Rossmann-like Domain"/>
    <property type="match status" value="1"/>
</dbReference>
<reference evidence="7" key="1">
    <citation type="submission" date="2021-02" db="EMBL/GenBank/DDBJ databases">
        <authorList>
            <person name="Nowell W R."/>
        </authorList>
    </citation>
    <scope>NUCLEOTIDE SEQUENCE</scope>
</reference>
<evidence type="ECO:0000256" key="2">
    <source>
        <dbReference type="ARBA" id="ARBA00040720"/>
    </source>
</evidence>
<dbReference type="SUPFAM" id="SSF51735">
    <property type="entry name" value="NAD(P)-binding Rossmann-fold domains"/>
    <property type="match status" value="1"/>
</dbReference>
<dbReference type="AlphaFoldDB" id="A0A8S3HE58"/>
<dbReference type="InterPro" id="IPR051207">
    <property type="entry name" value="ComplexI_NDUFA9_subunit"/>
</dbReference>
<dbReference type="InterPro" id="IPR036291">
    <property type="entry name" value="NAD(P)-bd_dom_sf"/>
</dbReference>
<evidence type="ECO:0000313" key="8">
    <source>
        <dbReference type="Proteomes" id="UP000681720"/>
    </source>
</evidence>
<comment type="similarity">
    <text evidence="1">Belongs to the complex I NDUFA9 subunit family.</text>
</comment>
<feature type="compositionally biased region" description="Polar residues" evidence="6">
    <location>
        <begin position="160"/>
        <end position="169"/>
    </location>
</feature>
<comment type="caution">
    <text evidence="7">The sequence shown here is derived from an EMBL/GenBank/DDBJ whole genome shotgun (WGS) entry which is preliminary data.</text>
</comment>
<dbReference type="GO" id="GO:0005739">
    <property type="term" value="C:mitochondrion"/>
    <property type="evidence" value="ECO:0007669"/>
    <property type="project" value="TreeGrafter"/>
</dbReference>
<dbReference type="EMBL" id="CAJOBJ010328604">
    <property type="protein sequence ID" value="CAF5179116.1"/>
    <property type="molecule type" value="Genomic_DNA"/>
</dbReference>
<accession>A0A8S3HE58</accession>